<evidence type="ECO:0000259" key="6">
    <source>
        <dbReference type="Pfam" id="PF00732"/>
    </source>
</evidence>
<comment type="cofactor">
    <cofactor evidence="1">
        <name>FAD</name>
        <dbReference type="ChEBI" id="CHEBI:57692"/>
    </cofactor>
</comment>
<keyword evidence="3" id="KW-0285">Flavoprotein</keyword>
<dbReference type="PANTHER" id="PTHR11552:SF147">
    <property type="entry name" value="CHOLINE DEHYDROGENASE, MITOCHONDRIAL"/>
    <property type="match status" value="1"/>
</dbReference>
<accession>A0AAD7YW39</accession>
<evidence type="ECO:0000313" key="7">
    <source>
        <dbReference type="EMBL" id="KAJ8730231.1"/>
    </source>
</evidence>
<name>A0AAD7YW39_MYTSE</name>
<comment type="caution">
    <text evidence="7">The sequence shown here is derived from an EMBL/GenBank/DDBJ whole genome shotgun (WGS) entry which is preliminary data.</text>
</comment>
<proteinExistence type="inferred from homology"/>
<gene>
    <name evidence="7" type="ORF">PYW07_017269</name>
</gene>
<feature type="domain" description="Glucose-methanol-choline oxidoreductase N-terminal" evidence="6">
    <location>
        <begin position="50"/>
        <end position="172"/>
    </location>
</feature>
<protein>
    <recommendedName>
        <fullName evidence="6">Glucose-methanol-choline oxidoreductase N-terminal domain-containing protein</fullName>
    </recommendedName>
</protein>
<organism evidence="7 8">
    <name type="scientific">Mythimna separata</name>
    <name type="common">Oriental armyworm</name>
    <name type="synonym">Pseudaletia separata</name>
    <dbReference type="NCBI Taxonomy" id="271217"/>
    <lineage>
        <taxon>Eukaryota</taxon>
        <taxon>Metazoa</taxon>
        <taxon>Ecdysozoa</taxon>
        <taxon>Arthropoda</taxon>
        <taxon>Hexapoda</taxon>
        <taxon>Insecta</taxon>
        <taxon>Pterygota</taxon>
        <taxon>Neoptera</taxon>
        <taxon>Endopterygota</taxon>
        <taxon>Lepidoptera</taxon>
        <taxon>Glossata</taxon>
        <taxon>Ditrysia</taxon>
        <taxon>Noctuoidea</taxon>
        <taxon>Noctuidae</taxon>
        <taxon>Noctuinae</taxon>
        <taxon>Hadenini</taxon>
        <taxon>Mythimna</taxon>
    </lineage>
</organism>
<evidence type="ECO:0000313" key="8">
    <source>
        <dbReference type="Proteomes" id="UP001231518"/>
    </source>
</evidence>
<dbReference type="InterPro" id="IPR036188">
    <property type="entry name" value="FAD/NAD-bd_sf"/>
</dbReference>
<evidence type="ECO:0000256" key="1">
    <source>
        <dbReference type="ARBA" id="ARBA00001974"/>
    </source>
</evidence>
<dbReference type="PANTHER" id="PTHR11552">
    <property type="entry name" value="GLUCOSE-METHANOL-CHOLINE GMC OXIDOREDUCTASE"/>
    <property type="match status" value="1"/>
</dbReference>
<keyword evidence="8" id="KW-1185">Reference proteome</keyword>
<dbReference type="GO" id="GO:0016614">
    <property type="term" value="F:oxidoreductase activity, acting on CH-OH group of donors"/>
    <property type="evidence" value="ECO:0007669"/>
    <property type="project" value="InterPro"/>
</dbReference>
<dbReference type="Pfam" id="PF00732">
    <property type="entry name" value="GMC_oxred_N"/>
    <property type="match status" value="1"/>
</dbReference>
<dbReference type="InterPro" id="IPR012132">
    <property type="entry name" value="GMC_OxRdtase"/>
</dbReference>
<reference evidence="7" key="1">
    <citation type="submission" date="2023-03" db="EMBL/GenBank/DDBJ databases">
        <title>Chromosome-level genomes of two armyworms, Mythimna separata and Mythimna loreyi, provide insights into the biosynthesis and reception of sex pheromones.</title>
        <authorList>
            <person name="Zhao H."/>
        </authorList>
    </citation>
    <scope>NUCLEOTIDE SEQUENCE</scope>
    <source>
        <strain evidence="7">BeijingLab</strain>
        <tissue evidence="7">Pupa</tissue>
    </source>
</reference>
<sequence>MSCSTSSCLTPSTGAAPQTFAAALQFFAASQCLLKHDTLPEADVLNFALFDFIIIGAGSAGSVLANRLTEVEDWNVLLIEAGDDPPIESDIPGLVGSLYNTKYDWQYLTVNDGVTDQGLINGSASWPRGKVLGGSSSINVMLYVQGNDEDFKNCNSCKWNKRKYKQSIRKANRKQKELKNIKKSVSNKDFDK</sequence>
<evidence type="ECO:0000256" key="5">
    <source>
        <dbReference type="SAM" id="MobiDB-lite"/>
    </source>
</evidence>
<keyword evidence="4" id="KW-0274">FAD</keyword>
<dbReference type="InterPro" id="IPR000172">
    <property type="entry name" value="GMC_OxRdtase_N"/>
</dbReference>
<evidence type="ECO:0000256" key="4">
    <source>
        <dbReference type="ARBA" id="ARBA00022827"/>
    </source>
</evidence>
<evidence type="ECO:0000256" key="3">
    <source>
        <dbReference type="ARBA" id="ARBA00022630"/>
    </source>
</evidence>
<dbReference type="AlphaFoldDB" id="A0AAD7YW39"/>
<dbReference type="Gene3D" id="3.50.50.60">
    <property type="entry name" value="FAD/NAD(P)-binding domain"/>
    <property type="match status" value="1"/>
</dbReference>
<dbReference type="EMBL" id="JARGEI010000006">
    <property type="protein sequence ID" value="KAJ8730231.1"/>
    <property type="molecule type" value="Genomic_DNA"/>
</dbReference>
<feature type="compositionally biased region" description="Basic and acidic residues" evidence="5">
    <location>
        <begin position="174"/>
        <end position="192"/>
    </location>
</feature>
<feature type="region of interest" description="Disordered" evidence="5">
    <location>
        <begin position="170"/>
        <end position="192"/>
    </location>
</feature>
<comment type="similarity">
    <text evidence="2">Belongs to the GMC oxidoreductase family.</text>
</comment>
<dbReference type="GO" id="GO:0050660">
    <property type="term" value="F:flavin adenine dinucleotide binding"/>
    <property type="evidence" value="ECO:0007669"/>
    <property type="project" value="InterPro"/>
</dbReference>
<dbReference type="Proteomes" id="UP001231518">
    <property type="component" value="Chromosome 9"/>
</dbReference>
<dbReference type="Gene3D" id="3.30.560.10">
    <property type="entry name" value="Glucose Oxidase, domain 3"/>
    <property type="match status" value="1"/>
</dbReference>
<dbReference type="SUPFAM" id="SSF51905">
    <property type="entry name" value="FAD/NAD(P)-binding domain"/>
    <property type="match status" value="1"/>
</dbReference>
<evidence type="ECO:0000256" key="2">
    <source>
        <dbReference type="ARBA" id="ARBA00010790"/>
    </source>
</evidence>